<reference evidence="8" key="1">
    <citation type="submission" date="2022-11" db="UniProtKB">
        <authorList>
            <consortium name="WormBaseParasite"/>
        </authorList>
    </citation>
    <scope>IDENTIFICATION</scope>
</reference>
<protein>
    <submittedName>
        <fullName evidence="8">FAD-dependent oxidoreductase 2 FAD binding domain-containing protein</fullName>
    </submittedName>
</protein>
<feature type="region of interest" description="Disordered" evidence="5">
    <location>
        <begin position="1"/>
        <end position="25"/>
    </location>
</feature>
<dbReference type="PANTHER" id="PTHR43400">
    <property type="entry name" value="FUMARATE REDUCTASE"/>
    <property type="match status" value="1"/>
</dbReference>
<name>A0A915P4R6_9BILA</name>
<sequence>MMPTSDSVPKCSIESSTDNISAEERPESLKLNSAPFDCCHLAPPTSLLGRTLSASAIDYRGAWRSKKKTLLDGAKNFHERLIHSSASSTSCVQQTLKRKLSNSSVIAGSDLPEINIGGENAKMFLPHHTILNQEGFVTPFQPKKISRPSSPAAAIVATSRLPMLTRGRVASIRRESDCSTENEAAHEKLIKTSQQVSLGFEDFCLDDKLFEERKRAKSLTEPISVFTNAFLPQSSSPSPTRNVVDSLQKQCYSPSTQQVVRANISYSPIPSPTTPVSPYNRMRSMSPIAVRQVSKRRYTASFVPSNSKRRCTALLRSAISSSSSPLVRESTSNVNLLYYQQQQLERLSSNFDKDSKPNSEVAVSSSSASLPPNLIVKSSSIDSNTTDVVKSSPTTESTTSPSRLSVDPQIAIDCFQSSSVVSREDEDSSPIAESVLCSSFCSGAGYDANSSTTFSSRANTPHSEMLENSGVENDASLSLLLPPQSSCSSDCSSQHSISAMTESLNISKIFFGFYIFFVCKLSEIMMQPQPLDPAIALGKAPKAHEPVVIVGGGLAGISAALEALRFGASVILVDKEADLGGNSAKARINGCDTPIQEKMGIKDSQLLFYSDTLAAGDRENDPVLVDILVHNSAQSVQFLIDNGVNLSDVNLCGGHSVPRTH</sequence>
<comment type="cofactor">
    <cofactor evidence="1">
        <name>FAD</name>
        <dbReference type="ChEBI" id="CHEBI:57692"/>
    </cofactor>
</comment>
<keyword evidence="3" id="KW-0274">FAD</keyword>
<dbReference type="AlphaFoldDB" id="A0A915P4R6"/>
<proteinExistence type="predicted"/>
<dbReference type="Pfam" id="PF00890">
    <property type="entry name" value="FAD_binding_2"/>
    <property type="match status" value="1"/>
</dbReference>
<evidence type="ECO:0000313" key="7">
    <source>
        <dbReference type="Proteomes" id="UP000887560"/>
    </source>
</evidence>
<dbReference type="WBParaSite" id="scf7180000422469.g9053">
    <property type="protein sequence ID" value="scf7180000422469.g9053"/>
    <property type="gene ID" value="scf7180000422469.g9053"/>
</dbReference>
<feature type="region of interest" description="Disordered" evidence="5">
    <location>
        <begin position="383"/>
        <end position="404"/>
    </location>
</feature>
<evidence type="ECO:0000313" key="8">
    <source>
        <dbReference type="WBParaSite" id="scf7180000422469.g9053"/>
    </source>
</evidence>
<accession>A0A915P4R6</accession>
<dbReference type="InterPro" id="IPR003953">
    <property type="entry name" value="FAD-dep_OxRdtase_2_FAD-bd"/>
</dbReference>
<feature type="compositionally biased region" description="Polar residues" evidence="5">
    <location>
        <begin position="1"/>
        <end position="20"/>
    </location>
</feature>
<evidence type="ECO:0000256" key="4">
    <source>
        <dbReference type="ARBA" id="ARBA00023002"/>
    </source>
</evidence>
<keyword evidence="4" id="KW-0560">Oxidoreductase</keyword>
<evidence type="ECO:0000256" key="5">
    <source>
        <dbReference type="SAM" id="MobiDB-lite"/>
    </source>
</evidence>
<evidence type="ECO:0000256" key="1">
    <source>
        <dbReference type="ARBA" id="ARBA00001974"/>
    </source>
</evidence>
<evidence type="ECO:0000256" key="2">
    <source>
        <dbReference type="ARBA" id="ARBA00022630"/>
    </source>
</evidence>
<dbReference type="GO" id="GO:0016491">
    <property type="term" value="F:oxidoreductase activity"/>
    <property type="evidence" value="ECO:0007669"/>
    <property type="project" value="UniProtKB-KW"/>
</dbReference>
<dbReference type="SUPFAM" id="SSF51905">
    <property type="entry name" value="FAD/NAD(P)-binding domain"/>
    <property type="match status" value="1"/>
</dbReference>
<feature type="domain" description="FAD-dependent oxidoreductase 2 FAD-binding" evidence="6">
    <location>
        <begin position="547"/>
        <end position="656"/>
    </location>
</feature>
<keyword evidence="2" id="KW-0285">Flavoprotein</keyword>
<evidence type="ECO:0000259" key="6">
    <source>
        <dbReference type="Pfam" id="PF00890"/>
    </source>
</evidence>
<organism evidence="7 8">
    <name type="scientific">Meloidogyne floridensis</name>
    <dbReference type="NCBI Taxonomy" id="298350"/>
    <lineage>
        <taxon>Eukaryota</taxon>
        <taxon>Metazoa</taxon>
        <taxon>Ecdysozoa</taxon>
        <taxon>Nematoda</taxon>
        <taxon>Chromadorea</taxon>
        <taxon>Rhabditida</taxon>
        <taxon>Tylenchina</taxon>
        <taxon>Tylenchomorpha</taxon>
        <taxon>Tylenchoidea</taxon>
        <taxon>Meloidogynidae</taxon>
        <taxon>Meloidogyninae</taxon>
        <taxon>Meloidogyne</taxon>
    </lineage>
</organism>
<feature type="compositionally biased region" description="Low complexity" evidence="5">
    <location>
        <begin position="391"/>
        <end position="402"/>
    </location>
</feature>
<dbReference type="InterPro" id="IPR036188">
    <property type="entry name" value="FAD/NAD-bd_sf"/>
</dbReference>
<dbReference type="Proteomes" id="UP000887560">
    <property type="component" value="Unplaced"/>
</dbReference>
<evidence type="ECO:0000256" key="3">
    <source>
        <dbReference type="ARBA" id="ARBA00022827"/>
    </source>
</evidence>
<keyword evidence="7" id="KW-1185">Reference proteome</keyword>
<dbReference type="PANTHER" id="PTHR43400:SF7">
    <property type="entry name" value="FAD-DEPENDENT OXIDOREDUCTASE 2 FAD BINDING DOMAIN-CONTAINING PROTEIN"/>
    <property type="match status" value="1"/>
</dbReference>
<dbReference type="Gene3D" id="3.50.50.60">
    <property type="entry name" value="FAD/NAD(P)-binding domain"/>
    <property type="match status" value="1"/>
</dbReference>
<dbReference type="InterPro" id="IPR050315">
    <property type="entry name" value="FAD-oxidoreductase_2"/>
</dbReference>